<proteinExistence type="predicted"/>
<evidence type="ECO:0000313" key="1">
    <source>
        <dbReference type="EMBL" id="NEU74606.1"/>
    </source>
</evidence>
<gene>
    <name evidence="1" type="ORF">PI95_019105</name>
</gene>
<organism evidence="1 2">
    <name type="scientific">Hassallia byssoidea VB512170</name>
    <dbReference type="NCBI Taxonomy" id="1304833"/>
    <lineage>
        <taxon>Bacteria</taxon>
        <taxon>Bacillati</taxon>
        <taxon>Cyanobacteriota</taxon>
        <taxon>Cyanophyceae</taxon>
        <taxon>Nostocales</taxon>
        <taxon>Tolypothrichaceae</taxon>
        <taxon>Hassallia</taxon>
    </lineage>
</organism>
<protein>
    <submittedName>
        <fullName evidence="1">Uncharacterized protein</fullName>
    </submittedName>
</protein>
<dbReference type="Proteomes" id="UP000031549">
    <property type="component" value="Unassembled WGS sequence"/>
</dbReference>
<reference evidence="1 2" key="1">
    <citation type="journal article" date="2015" name="Genome Announc.">
        <title>Draft Genome Sequence of Cyanobacterium Hassallia byssoidea Strain VB512170, Isolated from Monuments in India.</title>
        <authorList>
            <person name="Singh D."/>
            <person name="Chandrababunaidu M.M."/>
            <person name="Panda A."/>
            <person name="Sen D."/>
            <person name="Bhattacharyya S."/>
            <person name="Adhikary S.P."/>
            <person name="Tripathy S."/>
        </authorList>
    </citation>
    <scope>NUCLEOTIDE SEQUENCE [LARGE SCALE GENOMIC DNA]</scope>
    <source>
        <strain evidence="1 2">VB512170</strain>
    </source>
</reference>
<dbReference type="AlphaFoldDB" id="A0A846HB79"/>
<comment type="caution">
    <text evidence="1">The sequence shown here is derived from an EMBL/GenBank/DDBJ whole genome shotgun (WGS) entry which is preliminary data.</text>
</comment>
<keyword evidence="2" id="KW-1185">Reference proteome</keyword>
<accession>A0A846HB79</accession>
<name>A0A846HB79_9CYAN</name>
<sequence>MSIDKPFGLVQSLMGETTPDASSRETRPTHWLPKTALLHRFASTHSYGYKNLCKSTQITFKIFILADVLRKAGKNENPGFSNKRESRFL</sequence>
<evidence type="ECO:0000313" key="2">
    <source>
        <dbReference type="Proteomes" id="UP000031549"/>
    </source>
</evidence>
<dbReference type="EMBL" id="JTCM02000045">
    <property type="protein sequence ID" value="NEU74606.1"/>
    <property type="molecule type" value="Genomic_DNA"/>
</dbReference>
<dbReference type="RefSeq" id="WP_163519004.1">
    <property type="nucleotide sequence ID" value="NZ_JTCM02000045.1"/>
</dbReference>